<dbReference type="AlphaFoldDB" id="N8Y828"/>
<feature type="signal peptide" evidence="8">
    <location>
        <begin position="1"/>
        <end position="23"/>
    </location>
</feature>
<dbReference type="Gene3D" id="2.60.40.3290">
    <property type="entry name" value="Fimbrial protein EcpA"/>
    <property type="match status" value="1"/>
</dbReference>
<name>N8Y828_9GAMM</name>
<keyword evidence="5" id="KW-0281">Fimbrium</keyword>
<dbReference type="GO" id="GO:0009289">
    <property type="term" value="C:pilus"/>
    <property type="evidence" value="ECO:0007669"/>
    <property type="project" value="UniProtKB-SubCell"/>
</dbReference>
<sequence>MKNLFTALTIASASSLFATASFADVSASATAKWDATAKKDTTSALVVTPLKSLNFQYAEGLEQFNTQTGAFDVTIQGQSGATDFDLTSKLITNTLTRGSDDSTLNVGVTWNGQALSKTTETTLIDTAKNINAGLEALSQSTAYAGTGRHSAQSSFEFKVDSATSDGTTVAQFKDLTDGMWDGEVAVQFNATWTTP</sequence>
<comment type="subcellular location">
    <subcellularLocation>
        <location evidence="1">Fimbrium</location>
    </subcellularLocation>
</comment>
<evidence type="ECO:0000256" key="5">
    <source>
        <dbReference type="ARBA" id="ARBA00023263"/>
    </source>
</evidence>
<dbReference type="HOGENOM" id="CLU_120328_0_0_6"/>
<evidence type="ECO:0000313" key="9">
    <source>
        <dbReference type="EMBL" id="ENV32917.1"/>
    </source>
</evidence>
<dbReference type="eggNOG" id="ENOG502ZC2F">
    <property type="taxonomic scope" value="Bacteria"/>
</dbReference>
<evidence type="ECO:0000256" key="4">
    <source>
        <dbReference type="ARBA" id="ARBA00022729"/>
    </source>
</evidence>
<dbReference type="InterPro" id="IPR016514">
    <property type="entry name" value="EcpA"/>
</dbReference>
<evidence type="ECO:0000256" key="7">
    <source>
        <dbReference type="ARBA" id="ARBA00031192"/>
    </source>
</evidence>
<dbReference type="STRING" id="202952.GCA_000747725_01194"/>
<accession>N8Y828</accession>
<keyword evidence="10" id="KW-1185">Reference proteome</keyword>
<organism evidence="9 10">
    <name type="scientific">Acinetobacter gerneri DSM 14967 = CIP 107464 = MTCC 9824</name>
    <dbReference type="NCBI Taxonomy" id="1120926"/>
    <lineage>
        <taxon>Bacteria</taxon>
        <taxon>Pseudomonadati</taxon>
        <taxon>Pseudomonadota</taxon>
        <taxon>Gammaproteobacteria</taxon>
        <taxon>Moraxellales</taxon>
        <taxon>Moraxellaceae</taxon>
        <taxon>Acinetobacter</taxon>
    </lineage>
</organism>
<keyword evidence="4 8" id="KW-0732">Signal</keyword>
<comment type="similarity">
    <text evidence="2">Belongs to the EcpA/MatB fimbrillin family.</text>
</comment>
<dbReference type="GeneID" id="84209956"/>
<gene>
    <name evidence="9" type="ORF">F960_02639</name>
</gene>
<comment type="caution">
    <text evidence="9">The sequence shown here is derived from an EMBL/GenBank/DDBJ whole genome shotgun (WGS) entry which is preliminary data.</text>
</comment>
<dbReference type="InterPro" id="IPR038478">
    <property type="entry name" value="Fimbrillin_EcpA_sf"/>
</dbReference>
<protein>
    <recommendedName>
        <fullName evidence="3">Common pilus major fimbrillin subunit EcpA</fullName>
    </recommendedName>
    <alternativeName>
        <fullName evidence="7">MatB fimbrillin</fullName>
    </alternativeName>
</protein>
<dbReference type="OrthoDB" id="6556380at2"/>
<evidence type="ECO:0000256" key="1">
    <source>
        <dbReference type="ARBA" id="ARBA00004561"/>
    </source>
</evidence>
<evidence type="ECO:0000256" key="8">
    <source>
        <dbReference type="SAM" id="SignalP"/>
    </source>
</evidence>
<proteinExistence type="inferred from homology"/>
<evidence type="ECO:0000313" key="10">
    <source>
        <dbReference type="Proteomes" id="UP000013117"/>
    </source>
</evidence>
<dbReference type="PATRIC" id="fig|1120926.3.peg.2555"/>
<dbReference type="Proteomes" id="UP000013117">
    <property type="component" value="Unassembled WGS sequence"/>
</dbReference>
<dbReference type="RefSeq" id="WP_004865355.1">
    <property type="nucleotide sequence ID" value="NZ_ASYY01000122.1"/>
</dbReference>
<evidence type="ECO:0000256" key="2">
    <source>
        <dbReference type="ARBA" id="ARBA00007305"/>
    </source>
</evidence>
<dbReference type="Pfam" id="PF16449">
    <property type="entry name" value="MatB"/>
    <property type="match status" value="1"/>
</dbReference>
<evidence type="ECO:0000256" key="3">
    <source>
        <dbReference type="ARBA" id="ARBA00014507"/>
    </source>
</evidence>
<comment type="subunit">
    <text evidence="6">Self-associates. Forms filaments. Interacts with EcpD.</text>
</comment>
<dbReference type="EMBL" id="APPN01000071">
    <property type="protein sequence ID" value="ENV32917.1"/>
    <property type="molecule type" value="Genomic_DNA"/>
</dbReference>
<evidence type="ECO:0000256" key="6">
    <source>
        <dbReference type="ARBA" id="ARBA00026091"/>
    </source>
</evidence>
<feature type="chain" id="PRO_5004136777" description="Common pilus major fimbrillin subunit EcpA" evidence="8">
    <location>
        <begin position="24"/>
        <end position="195"/>
    </location>
</feature>
<reference evidence="9 10" key="1">
    <citation type="submission" date="2013-02" db="EMBL/GenBank/DDBJ databases">
        <title>The Genome Sequence of Acinetobacter gerneri CIP 107464.</title>
        <authorList>
            <consortium name="The Broad Institute Genome Sequencing Platform"/>
            <consortium name="The Broad Institute Genome Sequencing Center for Infectious Disease"/>
            <person name="Cerqueira G."/>
            <person name="Feldgarden M."/>
            <person name="Courvalin P."/>
            <person name="Perichon B."/>
            <person name="Grillot-Courvalin C."/>
            <person name="Clermont D."/>
            <person name="Rocha E."/>
            <person name="Yoon E.-J."/>
            <person name="Nemec A."/>
            <person name="Walker B."/>
            <person name="Young S.K."/>
            <person name="Zeng Q."/>
            <person name="Gargeya S."/>
            <person name="Fitzgerald M."/>
            <person name="Haas B."/>
            <person name="Abouelleil A."/>
            <person name="Alvarado L."/>
            <person name="Arachchi H.M."/>
            <person name="Berlin A.M."/>
            <person name="Chapman S.B."/>
            <person name="Dewar J."/>
            <person name="Goldberg J."/>
            <person name="Griggs A."/>
            <person name="Gujja S."/>
            <person name="Hansen M."/>
            <person name="Howarth C."/>
            <person name="Imamovic A."/>
            <person name="Larimer J."/>
            <person name="McCowan C."/>
            <person name="Murphy C."/>
            <person name="Neiman D."/>
            <person name="Pearson M."/>
            <person name="Priest M."/>
            <person name="Roberts A."/>
            <person name="Saif S."/>
            <person name="Shea T."/>
            <person name="Sisk P."/>
            <person name="Sykes S."/>
            <person name="Wortman J."/>
            <person name="Nusbaum C."/>
            <person name="Birren B."/>
        </authorList>
    </citation>
    <scope>NUCLEOTIDE SEQUENCE [LARGE SCALE GENOMIC DNA]</scope>
    <source>
        <strain evidence="9 10">CIP 107464</strain>
    </source>
</reference>